<dbReference type="OrthoDB" id="735874at2"/>
<keyword evidence="2" id="KW-1185">Reference proteome</keyword>
<dbReference type="STRING" id="163359.A9R16_01005"/>
<organism evidence="1 2">
    <name type="scientific">Acidiferrobacter thiooxydans</name>
    <dbReference type="NCBI Taxonomy" id="163359"/>
    <lineage>
        <taxon>Bacteria</taxon>
        <taxon>Pseudomonadati</taxon>
        <taxon>Pseudomonadota</taxon>
        <taxon>Gammaproteobacteria</taxon>
        <taxon>Acidiferrobacterales</taxon>
        <taxon>Acidiferrobacteraceae</taxon>
        <taxon>Acidiferrobacter</taxon>
    </lineage>
</organism>
<evidence type="ECO:0000313" key="1">
    <source>
        <dbReference type="EMBL" id="RCN56097.1"/>
    </source>
</evidence>
<dbReference type="RefSeq" id="WP_065970516.1">
    <property type="nucleotide sequence ID" value="NZ_CP080624.1"/>
</dbReference>
<accession>A0A1C2G198</accession>
<proteinExistence type="predicted"/>
<sequence>MFKRLGPSTVQSASGSIIGITDRYTIEYRENDEMAKIAVDLGIPTFGVYRDTLTGWILANVTTLPMTDTDRLQVLDNIGRGLACMDVKVEWVYGPSP</sequence>
<dbReference type="Proteomes" id="UP000253250">
    <property type="component" value="Unassembled WGS sequence"/>
</dbReference>
<gene>
    <name evidence="1" type="ORF">C4900_09525</name>
</gene>
<comment type="caution">
    <text evidence="1">The sequence shown here is derived from an EMBL/GenBank/DDBJ whole genome shotgun (WGS) entry which is preliminary data.</text>
</comment>
<name>A0A1C2G198_9GAMM</name>
<dbReference type="EMBL" id="PSYR01000002">
    <property type="protein sequence ID" value="RCN56097.1"/>
    <property type="molecule type" value="Genomic_DNA"/>
</dbReference>
<dbReference type="AlphaFoldDB" id="A0A1C2G198"/>
<evidence type="ECO:0000313" key="2">
    <source>
        <dbReference type="Proteomes" id="UP000253250"/>
    </source>
</evidence>
<protein>
    <submittedName>
        <fullName evidence="1">Uncharacterized protein</fullName>
    </submittedName>
</protein>
<reference evidence="1 2" key="1">
    <citation type="submission" date="2018-02" db="EMBL/GenBank/DDBJ databases">
        <title>Insights into the biology of acidophilic members of the Acidiferrobacteraceae family derived from comparative genomic analyses.</title>
        <authorList>
            <person name="Issotta F."/>
            <person name="Thyssen C."/>
            <person name="Mena C."/>
            <person name="Moya A."/>
            <person name="Bellenberg S."/>
            <person name="Sproer C."/>
            <person name="Covarrubias P.C."/>
            <person name="Sand W."/>
            <person name="Quatrini R."/>
            <person name="Vera M."/>
        </authorList>
    </citation>
    <scope>NUCLEOTIDE SEQUENCE [LARGE SCALE GENOMIC DNA]</scope>
    <source>
        <strain evidence="2">m-1</strain>
    </source>
</reference>